<feature type="transmembrane region" description="Helical" evidence="1">
    <location>
        <begin position="300"/>
        <end position="323"/>
    </location>
</feature>
<organism evidence="2">
    <name type="scientific">Pseudictyota dubia</name>
    <dbReference type="NCBI Taxonomy" id="2749911"/>
    <lineage>
        <taxon>Eukaryota</taxon>
        <taxon>Sar</taxon>
        <taxon>Stramenopiles</taxon>
        <taxon>Ochrophyta</taxon>
        <taxon>Bacillariophyta</taxon>
        <taxon>Mediophyceae</taxon>
        <taxon>Biddulphiophycidae</taxon>
        <taxon>Eupodiscales</taxon>
        <taxon>Odontellaceae</taxon>
        <taxon>Pseudictyota</taxon>
    </lineage>
</organism>
<sequence>MRNELSQPQPKSPPDTGGGWLELLGDIYSGVTVGASHSMWFVTNWVRTDVIQPTLRLVWKRDSSEGSDTGTADPGLKVIGVGYGRTGTYSLTLALEELGFPCLHTQHLYENPEIFQMWTEEVFSPSLESNHATLGEPDFDLMASQGWRATMDLPMALYYEHVLAKFPDCKFILTTRDNSEVWFRSWNMLTKTITQPTQHFRFMSGIRNLDNYLRWLFSIVNRDDMYLTAPHPFPEQIKENAIASYETHNTRVREVIPKGQLLEYNVKQGWEPLCEFLDVEHCPTTPFPKTNSATSVQVQAVAAMVVPLTVAVFLVFYLFSYLFQHSTGQTVLQWLNIKRRGLLVMLSGKGVQKRERLVTDTKKSM</sequence>
<keyword evidence="1" id="KW-0812">Transmembrane</keyword>
<dbReference type="InterPro" id="IPR040632">
    <property type="entry name" value="Sulfotransfer_4"/>
</dbReference>
<keyword evidence="1" id="KW-1133">Transmembrane helix</keyword>
<protein>
    <recommendedName>
        <fullName evidence="3">Sulfotransferase domain-containing protein</fullName>
    </recommendedName>
</protein>
<proteinExistence type="predicted"/>
<evidence type="ECO:0008006" key="3">
    <source>
        <dbReference type="Google" id="ProtNLM"/>
    </source>
</evidence>
<dbReference type="Pfam" id="PF17784">
    <property type="entry name" value="Sulfotransfer_4"/>
    <property type="match status" value="1"/>
</dbReference>
<dbReference type="EMBL" id="HBED01038736">
    <property type="protein sequence ID" value="CAD8321047.1"/>
    <property type="molecule type" value="Transcribed_RNA"/>
</dbReference>
<evidence type="ECO:0000313" key="2">
    <source>
        <dbReference type="EMBL" id="CAD8321047.1"/>
    </source>
</evidence>
<dbReference type="AlphaFoldDB" id="A0A7R9WEY8"/>
<dbReference type="PANTHER" id="PTHR36978">
    <property type="entry name" value="P-LOOP CONTAINING NUCLEOTIDE TRIPHOSPHATE HYDROLASE"/>
    <property type="match status" value="1"/>
</dbReference>
<gene>
    <name evidence="2" type="ORF">TDUB1175_LOCUS19463</name>
</gene>
<accession>A0A7R9WEY8</accession>
<dbReference type="PANTHER" id="PTHR36978:SF4">
    <property type="entry name" value="P-LOOP CONTAINING NUCLEOSIDE TRIPHOSPHATE HYDROLASE PROTEIN"/>
    <property type="match status" value="1"/>
</dbReference>
<name>A0A7R9WEY8_9STRA</name>
<dbReference type="SUPFAM" id="SSF52540">
    <property type="entry name" value="P-loop containing nucleoside triphosphate hydrolases"/>
    <property type="match status" value="1"/>
</dbReference>
<dbReference type="InterPro" id="IPR027417">
    <property type="entry name" value="P-loop_NTPase"/>
</dbReference>
<dbReference type="Gene3D" id="3.40.50.300">
    <property type="entry name" value="P-loop containing nucleotide triphosphate hydrolases"/>
    <property type="match status" value="1"/>
</dbReference>
<evidence type="ECO:0000256" key="1">
    <source>
        <dbReference type="SAM" id="Phobius"/>
    </source>
</evidence>
<keyword evidence="1" id="KW-0472">Membrane</keyword>
<reference evidence="2" key="1">
    <citation type="submission" date="2021-01" db="EMBL/GenBank/DDBJ databases">
        <authorList>
            <person name="Corre E."/>
            <person name="Pelletier E."/>
            <person name="Niang G."/>
            <person name="Scheremetjew M."/>
            <person name="Finn R."/>
            <person name="Kale V."/>
            <person name="Holt S."/>
            <person name="Cochrane G."/>
            <person name="Meng A."/>
            <person name="Brown T."/>
            <person name="Cohen L."/>
        </authorList>
    </citation>
    <scope>NUCLEOTIDE SEQUENCE</scope>
    <source>
        <strain evidence="2">CCMP147</strain>
    </source>
</reference>